<dbReference type="EMBL" id="LPEQ01000069">
    <property type="protein sequence ID" value="KVV48228.1"/>
    <property type="molecule type" value="Genomic_DNA"/>
</dbReference>
<name>A0A119AU52_9BURK</name>
<proteinExistence type="predicted"/>
<accession>A0A119AU52</accession>
<feature type="domain" description="Phage tail assembly chaperone-like" evidence="1">
    <location>
        <begin position="78"/>
        <end position="141"/>
    </location>
</feature>
<comment type="caution">
    <text evidence="2">The sequence shown here is derived from an EMBL/GenBank/DDBJ whole genome shotgun (WGS) entry which is preliminary data.</text>
</comment>
<dbReference type="Pfam" id="PF16778">
    <property type="entry name" value="Phage_tail_APC"/>
    <property type="match status" value="1"/>
</dbReference>
<dbReference type="AlphaFoldDB" id="A0A119AU52"/>
<protein>
    <recommendedName>
        <fullName evidence="1">Phage tail assembly chaperone-like domain-containing protein</fullName>
    </recommendedName>
</protein>
<evidence type="ECO:0000313" key="2">
    <source>
        <dbReference type="EMBL" id="KVV48228.1"/>
    </source>
</evidence>
<dbReference type="Proteomes" id="UP000062317">
    <property type="component" value="Unassembled WGS sequence"/>
</dbReference>
<organism evidence="2 3">
    <name type="scientific">Burkholderia territorii</name>
    <dbReference type="NCBI Taxonomy" id="1503055"/>
    <lineage>
        <taxon>Bacteria</taxon>
        <taxon>Pseudomonadati</taxon>
        <taxon>Pseudomonadota</taxon>
        <taxon>Betaproteobacteria</taxon>
        <taxon>Burkholderiales</taxon>
        <taxon>Burkholderiaceae</taxon>
        <taxon>Burkholderia</taxon>
        <taxon>Burkholderia cepacia complex</taxon>
    </lineage>
</organism>
<evidence type="ECO:0000313" key="3">
    <source>
        <dbReference type="Proteomes" id="UP000062317"/>
    </source>
</evidence>
<evidence type="ECO:0000259" key="1">
    <source>
        <dbReference type="Pfam" id="PF16778"/>
    </source>
</evidence>
<gene>
    <name evidence="2" type="ORF">WT27_04865</name>
</gene>
<dbReference type="InterPro" id="IPR031893">
    <property type="entry name" value="Phage_tail_APC"/>
</dbReference>
<sequence>MGQKYAEIDETRRIVAFYDDAFHSNSAIPPGAIKISDREHRALLEGQSQGKCMALCEDGRPTFIEHRARSEEEITVEVLRKRTRLLEQTDGIVARHRDQVDEGIETTLSDSKFRALLAYRRELRDLTKQHGFPNVQWPESPL</sequence>
<reference evidence="2 3" key="1">
    <citation type="submission" date="2015-11" db="EMBL/GenBank/DDBJ databases">
        <title>Expanding the genomic diversity of Burkholderia species for the development of highly accurate diagnostics.</title>
        <authorList>
            <person name="Sahl J."/>
            <person name="Keim P."/>
            <person name="Wagner D."/>
        </authorList>
    </citation>
    <scope>NUCLEOTIDE SEQUENCE [LARGE SCALE GENOMIC DNA]</scope>
    <source>
        <strain evidence="2 3">MSMB1301WGS</strain>
    </source>
</reference>
<keyword evidence="3" id="KW-1185">Reference proteome</keyword>